<dbReference type="PANTHER" id="PTHR21112">
    <property type="entry name" value="CHEMOSENSORY PROTEIN A 29A-RELATED"/>
    <property type="match status" value="1"/>
</dbReference>
<proteinExistence type="predicted"/>
<dbReference type="GeneID" id="108621297"/>
<dbReference type="PANTHER" id="PTHR21112:SF10">
    <property type="entry name" value="CHEMOSENSORY PROTEIN A 87A"/>
    <property type="match status" value="1"/>
</dbReference>
<dbReference type="Proteomes" id="UP000694904">
    <property type="component" value="Chromosome 2"/>
</dbReference>
<gene>
    <name evidence="3" type="primary">LOC108621297</name>
</gene>
<evidence type="ECO:0000313" key="2">
    <source>
        <dbReference type="Proteomes" id="UP000694904"/>
    </source>
</evidence>
<feature type="signal peptide" evidence="1">
    <location>
        <begin position="1"/>
        <end position="22"/>
    </location>
</feature>
<organism evidence="2 3">
    <name type="scientific">Drosophila arizonae</name>
    <name type="common">Fruit fly</name>
    <dbReference type="NCBI Taxonomy" id="7263"/>
    <lineage>
        <taxon>Eukaryota</taxon>
        <taxon>Metazoa</taxon>
        <taxon>Ecdysozoa</taxon>
        <taxon>Arthropoda</taxon>
        <taxon>Hexapoda</taxon>
        <taxon>Insecta</taxon>
        <taxon>Pterygota</taxon>
        <taxon>Neoptera</taxon>
        <taxon>Endopterygota</taxon>
        <taxon>Diptera</taxon>
        <taxon>Brachycera</taxon>
        <taxon>Muscomorpha</taxon>
        <taxon>Ephydroidea</taxon>
        <taxon>Drosophilidae</taxon>
        <taxon>Drosophila</taxon>
    </lineage>
</organism>
<dbReference type="RefSeq" id="XP_017874007.1">
    <property type="nucleotide sequence ID" value="XM_018018518.1"/>
</dbReference>
<reference evidence="3" key="3">
    <citation type="submission" date="2025-08" db="UniProtKB">
        <authorList>
            <consortium name="RefSeq"/>
        </authorList>
    </citation>
    <scope>IDENTIFICATION</scope>
    <source>
        <tissue evidence="3">Whole organism</tissue>
    </source>
</reference>
<dbReference type="InterPro" id="IPR010512">
    <property type="entry name" value="DUF1091"/>
</dbReference>
<accession>A0ABM1Q3H1</accession>
<protein>
    <submittedName>
        <fullName evidence="3">Uncharacterized protein LOC108621297</fullName>
    </submittedName>
</protein>
<feature type="chain" id="PRO_5046766187" evidence="1">
    <location>
        <begin position="23"/>
        <end position="179"/>
    </location>
</feature>
<reference evidence="2" key="2">
    <citation type="journal article" date="2016" name="G3 (Bethesda)">
        <title>Genome Evolution in Three Species of Cactophilic Drosophila.</title>
        <authorList>
            <person name="Sanchez-Flores A."/>
            <person name="Penazola F."/>
            <person name="Carpinteyro-Ponce J."/>
            <person name="Nazario-Yepiz N."/>
            <person name="Abreu-Goodger C."/>
            <person name="Machado C.A."/>
            <person name="Markow T.A."/>
        </authorList>
    </citation>
    <scope>NUCLEOTIDE SEQUENCE [LARGE SCALE GENOMIC DNA]</scope>
</reference>
<evidence type="ECO:0000256" key="1">
    <source>
        <dbReference type="SAM" id="SignalP"/>
    </source>
</evidence>
<keyword evidence="2" id="KW-1185">Reference proteome</keyword>
<reference evidence="2" key="1">
    <citation type="journal article" date="1997" name="Nucleic Acids Res.">
        <title>tRNAscan-SE: a program for improved detection of transfer RNA genes in genomic sequence.</title>
        <authorList>
            <person name="Lowe T.M."/>
            <person name="Eddy S.R."/>
        </authorList>
    </citation>
    <scope>NUCLEOTIDE SEQUENCE [LARGE SCALE GENOMIC DNA]</scope>
</reference>
<name>A0ABM1Q3H1_DROAR</name>
<evidence type="ECO:0000313" key="3">
    <source>
        <dbReference type="RefSeq" id="XP_017874007.1"/>
    </source>
</evidence>
<keyword evidence="1" id="KW-0732">Signal</keyword>
<sequence>MSVYLVQLFALLLLGSCVLVQGGEFNSTIGEISKTHEDTTMFGADLRVKYQDEKTSAVINGELKMLTSLDNDWKVNITILRADSPSSEYKVHKDYPVMGVCDLMGSLYKNFIYEKIKEYSNAPDPKSCPLSPQDFYIKEYTLHASKLEKYLSTGFYIVDGQLLNNDEIKLGYQMEIVIA</sequence>
<dbReference type="Pfam" id="PF06477">
    <property type="entry name" value="DUF1091"/>
    <property type="match status" value="1"/>
</dbReference>